<feature type="domain" description="Bacterial type II secretion system protein E" evidence="5">
    <location>
        <begin position="383"/>
        <end position="397"/>
    </location>
</feature>
<dbReference type="InterPro" id="IPR027417">
    <property type="entry name" value="P-loop_NTPase"/>
</dbReference>
<dbReference type="SUPFAM" id="SSF52540">
    <property type="entry name" value="P-loop containing nucleoside triphosphate hydrolases"/>
    <property type="match status" value="1"/>
</dbReference>
<dbReference type="InterPro" id="IPR037257">
    <property type="entry name" value="T2SS_E_N_sf"/>
</dbReference>
<keyword evidence="3" id="KW-0067">ATP-binding</keyword>
<dbReference type="GO" id="GO:0005886">
    <property type="term" value="C:plasma membrane"/>
    <property type="evidence" value="ECO:0007669"/>
    <property type="project" value="TreeGrafter"/>
</dbReference>
<evidence type="ECO:0000313" key="7">
    <source>
        <dbReference type="Proteomes" id="UP000230603"/>
    </source>
</evidence>
<evidence type="ECO:0000256" key="3">
    <source>
        <dbReference type="ARBA" id="ARBA00022840"/>
    </source>
</evidence>
<evidence type="ECO:0000256" key="1">
    <source>
        <dbReference type="ARBA" id="ARBA00006611"/>
    </source>
</evidence>
<dbReference type="InterPro" id="IPR001482">
    <property type="entry name" value="T2SS/T4SS_dom"/>
</dbReference>
<evidence type="ECO:0000256" key="4">
    <source>
        <dbReference type="SAM" id="Coils"/>
    </source>
</evidence>
<keyword evidence="4" id="KW-0175">Coiled coil</keyword>
<feature type="coiled-coil region" evidence="4">
    <location>
        <begin position="453"/>
        <end position="480"/>
    </location>
</feature>
<dbReference type="Gene3D" id="3.30.300.160">
    <property type="entry name" value="Type II secretion system, protein E, N-terminal domain"/>
    <property type="match status" value="1"/>
</dbReference>
<dbReference type="PROSITE" id="PS00662">
    <property type="entry name" value="T2SP_E"/>
    <property type="match status" value="1"/>
</dbReference>
<dbReference type="PANTHER" id="PTHR30258">
    <property type="entry name" value="TYPE II SECRETION SYSTEM PROTEIN GSPE-RELATED"/>
    <property type="match status" value="1"/>
</dbReference>
<dbReference type="Gene3D" id="3.30.450.90">
    <property type="match status" value="1"/>
</dbReference>
<gene>
    <name evidence="6" type="ORF">COV00_02045</name>
</gene>
<dbReference type="Proteomes" id="UP000230603">
    <property type="component" value="Unassembled WGS sequence"/>
</dbReference>
<evidence type="ECO:0000256" key="2">
    <source>
        <dbReference type="ARBA" id="ARBA00022741"/>
    </source>
</evidence>
<proteinExistence type="inferred from homology"/>
<evidence type="ECO:0000313" key="6">
    <source>
        <dbReference type="EMBL" id="PJE73026.1"/>
    </source>
</evidence>
<comment type="similarity">
    <text evidence="1">Belongs to the GSP E family.</text>
</comment>
<dbReference type="CDD" id="cd01129">
    <property type="entry name" value="PulE-GspE-like"/>
    <property type="match status" value="1"/>
</dbReference>
<dbReference type="GO" id="GO:0005524">
    <property type="term" value="F:ATP binding"/>
    <property type="evidence" value="ECO:0007669"/>
    <property type="project" value="UniProtKB-KW"/>
</dbReference>
<evidence type="ECO:0000259" key="5">
    <source>
        <dbReference type="PROSITE" id="PS00662"/>
    </source>
</evidence>
<comment type="caution">
    <text evidence="6">The sequence shown here is derived from an EMBL/GenBank/DDBJ whole genome shotgun (WGS) entry which is preliminary data.</text>
</comment>
<organism evidence="6 7">
    <name type="scientific">Candidatus Tagabacteria bacterium CG10_big_fil_rev_8_21_14_0_10_40_13</name>
    <dbReference type="NCBI Taxonomy" id="1975022"/>
    <lineage>
        <taxon>Bacteria</taxon>
        <taxon>Candidatus Tagaibacteriota</taxon>
    </lineage>
</organism>
<keyword evidence="2" id="KW-0547">Nucleotide-binding</keyword>
<dbReference type="InterPro" id="IPR007831">
    <property type="entry name" value="T2SS_GspE_N"/>
</dbReference>
<sequence>MRVEPRQLKAFLEDSGLVSAEDLIKAEKKSEQTNQDLSELLVKEGKISEDDLRQLQAYILGIPFVNLEKEKIDLDVLSLIPEPIARSYNIVAFRRTPDSIEVAMLDPQDLKAIDFIKKKLDLRILPRLTTQDSIKSVLLQYRKSLEAEFGEIIKKESTHVKTISQKGDVKAEDLKKMAEELPVVKIVDTLIQHAVIQRASDIHIEPVEKEVLVRYRIDGILRDAMDLPGTISDAIVARIKILAKLRLDEKRLPQDGRFRIELQGEKVSFRVSVLPVYGGEKVVMRLLRENVKGFSLETLGFFGEKLELVHDAIKKPYGMILATGPTGCGKTTTLYTVLDILNTPEVNISTIEDPIEYQIPRINQTQVKPDIGFTFASGLRSLVRQDPDIIMVGEIRDGETASLAVNAALTGHLVLSTLHTNSAAGAVPRLLDMKVEPFLLASTINIVIAQRLVRRLTASMKSYKLDKKALEELKQEVDMERVLKALKDLKIVKPEQTWQDISFYKPQAGEESSDGYKGRIGIHEILPVTETIKELIMKNVTSDDIEKQAKSEGMLTMFEDGIIKAAQGLTSLEEIFRVTRE</sequence>
<name>A0A2M8L8T8_9BACT</name>
<dbReference type="PANTHER" id="PTHR30258:SF1">
    <property type="entry name" value="PROTEIN TRANSPORT PROTEIN HOFB HOMOLOG"/>
    <property type="match status" value="1"/>
</dbReference>
<dbReference type="Pfam" id="PF00437">
    <property type="entry name" value="T2SSE"/>
    <property type="match status" value="1"/>
</dbReference>
<dbReference type="EMBL" id="PFEP01000029">
    <property type="protein sequence ID" value="PJE73026.1"/>
    <property type="molecule type" value="Genomic_DNA"/>
</dbReference>
<protein>
    <recommendedName>
        <fullName evidence="5">Bacterial type II secretion system protein E domain-containing protein</fullName>
    </recommendedName>
</protein>
<dbReference type="GO" id="GO:0016887">
    <property type="term" value="F:ATP hydrolysis activity"/>
    <property type="evidence" value="ECO:0007669"/>
    <property type="project" value="TreeGrafter"/>
</dbReference>
<dbReference type="AlphaFoldDB" id="A0A2M8L8T8"/>
<accession>A0A2M8L8T8</accession>
<dbReference type="SUPFAM" id="SSF160246">
    <property type="entry name" value="EspE N-terminal domain-like"/>
    <property type="match status" value="1"/>
</dbReference>
<reference evidence="7" key="1">
    <citation type="submission" date="2017-09" db="EMBL/GenBank/DDBJ databases">
        <title>Depth-based differentiation of microbial function through sediment-hosted aquifers and enrichment of novel symbionts in the deep terrestrial subsurface.</title>
        <authorList>
            <person name="Probst A.J."/>
            <person name="Ladd B."/>
            <person name="Jarett J.K."/>
            <person name="Geller-Mcgrath D.E."/>
            <person name="Sieber C.M.K."/>
            <person name="Emerson J.B."/>
            <person name="Anantharaman K."/>
            <person name="Thomas B.C."/>
            <person name="Malmstrom R."/>
            <person name="Stieglmeier M."/>
            <person name="Klingl A."/>
            <person name="Woyke T."/>
            <person name="Ryan C.M."/>
            <person name="Banfield J.F."/>
        </authorList>
    </citation>
    <scope>NUCLEOTIDE SEQUENCE [LARGE SCALE GENOMIC DNA]</scope>
</reference>
<dbReference type="Gene3D" id="3.40.50.300">
    <property type="entry name" value="P-loop containing nucleotide triphosphate hydrolases"/>
    <property type="match status" value="1"/>
</dbReference>
<dbReference type="Pfam" id="PF05157">
    <property type="entry name" value="MshEN"/>
    <property type="match status" value="1"/>
</dbReference>